<evidence type="ECO:0000256" key="2">
    <source>
        <dbReference type="SAM" id="Phobius"/>
    </source>
</evidence>
<accession>A0A8K0P8J4</accession>
<reference evidence="3" key="1">
    <citation type="submission" date="2013-04" db="EMBL/GenBank/DDBJ databases">
        <authorList>
            <person name="Qu J."/>
            <person name="Murali S.C."/>
            <person name="Bandaranaike D."/>
            <person name="Bellair M."/>
            <person name="Blankenburg K."/>
            <person name="Chao H."/>
            <person name="Dinh H."/>
            <person name="Doddapaneni H."/>
            <person name="Downs B."/>
            <person name="Dugan-Rocha S."/>
            <person name="Elkadiri S."/>
            <person name="Gnanaolivu R.D."/>
            <person name="Hernandez B."/>
            <person name="Javaid M."/>
            <person name="Jayaseelan J.C."/>
            <person name="Lee S."/>
            <person name="Li M."/>
            <person name="Ming W."/>
            <person name="Munidasa M."/>
            <person name="Muniz J."/>
            <person name="Nguyen L."/>
            <person name="Ongeri F."/>
            <person name="Osuji N."/>
            <person name="Pu L.-L."/>
            <person name="Puazo M."/>
            <person name="Qu C."/>
            <person name="Quiroz J."/>
            <person name="Raj R."/>
            <person name="Weissenberger G."/>
            <person name="Xin Y."/>
            <person name="Zou X."/>
            <person name="Han Y."/>
            <person name="Richards S."/>
            <person name="Worley K."/>
            <person name="Muzny D."/>
            <person name="Gibbs R."/>
        </authorList>
    </citation>
    <scope>NUCLEOTIDE SEQUENCE</scope>
    <source>
        <strain evidence="3">Sampled in the wild</strain>
    </source>
</reference>
<gene>
    <name evidence="3" type="ORF">J437_LFUL008164</name>
</gene>
<dbReference type="AlphaFoldDB" id="A0A8K0P8J4"/>
<dbReference type="EMBL" id="KZ309125">
    <property type="protein sequence ID" value="KAG8237112.1"/>
    <property type="molecule type" value="Genomic_DNA"/>
</dbReference>
<feature type="compositionally biased region" description="Acidic residues" evidence="1">
    <location>
        <begin position="688"/>
        <end position="701"/>
    </location>
</feature>
<feature type="region of interest" description="Disordered" evidence="1">
    <location>
        <begin position="635"/>
        <end position="723"/>
    </location>
</feature>
<dbReference type="Proteomes" id="UP000792457">
    <property type="component" value="Unassembled WGS sequence"/>
</dbReference>
<protein>
    <submittedName>
        <fullName evidence="3">Uncharacterized protein</fullName>
    </submittedName>
</protein>
<feature type="compositionally biased region" description="Pro residues" evidence="1">
    <location>
        <begin position="148"/>
        <end position="159"/>
    </location>
</feature>
<keyword evidence="2" id="KW-1133">Transmembrane helix</keyword>
<feature type="compositionally biased region" description="Basic residues" evidence="1">
    <location>
        <begin position="95"/>
        <end position="130"/>
    </location>
</feature>
<proteinExistence type="predicted"/>
<keyword evidence="2" id="KW-0812">Transmembrane</keyword>
<evidence type="ECO:0000256" key="1">
    <source>
        <dbReference type="SAM" id="MobiDB-lite"/>
    </source>
</evidence>
<comment type="caution">
    <text evidence="3">The sequence shown here is derived from an EMBL/GenBank/DDBJ whole genome shotgun (WGS) entry which is preliminary data.</text>
</comment>
<organism evidence="3 4">
    <name type="scientific">Ladona fulva</name>
    <name type="common">Scarce chaser dragonfly</name>
    <name type="synonym">Libellula fulva</name>
    <dbReference type="NCBI Taxonomy" id="123851"/>
    <lineage>
        <taxon>Eukaryota</taxon>
        <taxon>Metazoa</taxon>
        <taxon>Ecdysozoa</taxon>
        <taxon>Arthropoda</taxon>
        <taxon>Hexapoda</taxon>
        <taxon>Insecta</taxon>
        <taxon>Pterygota</taxon>
        <taxon>Palaeoptera</taxon>
        <taxon>Odonata</taxon>
        <taxon>Epiprocta</taxon>
        <taxon>Anisoptera</taxon>
        <taxon>Libelluloidea</taxon>
        <taxon>Libellulidae</taxon>
        <taxon>Ladona</taxon>
    </lineage>
</organism>
<keyword evidence="2" id="KW-0472">Membrane</keyword>
<evidence type="ECO:0000313" key="4">
    <source>
        <dbReference type="Proteomes" id="UP000792457"/>
    </source>
</evidence>
<evidence type="ECO:0000313" key="3">
    <source>
        <dbReference type="EMBL" id="KAG8237112.1"/>
    </source>
</evidence>
<feature type="compositionally biased region" description="Acidic residues" evidence="1">
    <location>
        <begin position="668"/>
        <end position="677"/>
    </location>
</feature>
<reference evidence="3" key="2">
    <citation type="submission" date="2017-10" db="EMBL/GenBank/DDBJ databases">
        <title>Ladona fulva Genome sequencing and assembly.</title>
        <authorList>
            <person name="Murali S."/>
            <person name="Richards S."/>
            <person name="Bandaranaike D."/>
            <person name="Bellair M."/>
            <person name="Blankenburg K."/>
            <person name="Chao H."/>
            <person name="Dinh H."/>
            <person name="Doddapaneni H."/>
            <person name="Dugan-Rocha S."/>
            <person name="Elkadiri S."/>
            <person name="Gnanaolivu R."/>
            <person name="Hernandez B."/>
            <person name="Skinner E."/>
            <person name="Javaid M."/>
            <person name="Lee S."/>
            <person name="Li M."/>
            <person name="Ming W."/>
            <person name="Munidasa M."/>
            <person name="Muniz J."/>
            <person name="Nguyen L."/>
            <person name="Hughes D."/>
            <person name="Osuji N."/>
            <person name="Pu L.-L."/>
            <person name="Puazo M."/>
            <person name="Qu C."/>
            <person name="Quiroz J."/>
            <person name="Raj R."/>
            <person name="Weissenberger G."/>
            <person name="Xin Y."/>
            <person name="Zou X."/>
            <person name="Han Y."/>
            <person name="Worley K."/>
            <person name="Muzny D."/>
            <person name="Gibbs R."/>
        </authorList>
    </citation>
    <scope>NUCLEOTIDE SEQUENCE</scope>
    <source>
        <strain evidence="3">Sampled in the wild</strain>
    </source>
</reference>
<sequence length="723" mass="79196">MFRRFLVDYLETLLTYNVTFLLYVVVFVALSAVLLSVAESEYVRKAHPPAPHFKHKGHRWNSLGHPRVHIREPVHHHYPHRPTITVHHHLSHPLKPQVHHAPHHHHGPPQKGLVHHHHHHHLPSIRRPQHPKGPWSVGPTSNKDAFHPSPPDSQQPPIVPTHHVVDDNKGPIHTIPAPNLGPSGNAYAGGTFQTGHGIGQGLGDAGGPYPNPVYGKPATADLTYQEPKVPTHSEAPVHIPTITLQNSHSYQVHEQTIDLRPQSGVLFAPDPDPSIPAPKVPFTTDPFSHPTNGQSPPDLEQDIPQHLLSIYGIRNQDDADLGGRLLLAQALAQYDAQTAPESYHQEPLHQVPTAVSVQSAPLVASVHETVYPVHLQSGADDGQLSMYDLISNSPIQSPVLDALRGGYPSSTPVNSFQFQSSVPPQFHSTTASPIDLSFDYQQPHGQQQLTADAVQPNPDYQFAYQQLFSSSTVAPPVDHHGQQYLSSTTPKPAPQLTFQGQHFVSTTTPAPQTSFQGTQYASTSTPAPPAQYNYGGKFVSSTTPAPSFAFQGQHFLSTVNPSPQTQYQQHIDNSQTADNQLQNFGYLSNHQVAGVSVSNPGQAGYISASYHQQRQTSNAQATSASEETKTITTAVGEKISGGHSGNLLDGPPRKGAAIQEPSEASEAYYEDWQEGDESSTGSPTRQEEEYDEEEYEEEDEGNAEREYDRNVEFGTRLNPKGNK</sequence>
<name>A0A8K0P8J4_LADFU</name>
<dbReference type="OrthoDB" id="8023715at2759"/>
<feature type="region of interest" description="Disordered" evidence="1">
    <location>
        <begin position="95"/>
        <end position="162"/>
    </location>
</feature>
<feature type="transmembrane region" description="Helical" evidence="2">
    <location>
        <begin position="20"/>
        <end position="38"/>
    </location>
</feature>
<feature type="compositionally biased region" description="Basic and acidic residues" evidence="1">
    <location>
        <begin position="702"/>
        <end position="711"/>
    </location>
</feature>
<keyword evidence="4" id="KW-1185">Reference proteome</keyword>